<comment type="similarity">
    <text evidence="2">Belongs to the major facilitator superfamily. Proton-dependent oligopeptide transporter (POT/PTR) (TC 2.A.17) family.</text>
</comment>
<dbReference type="Pfam" id="PF00854">
    <property type="entry name" value="PTR2"/>
    <property type="match status" value="1"/>
</dbReference>
<feature type="transmembrane region" description="Helical" evidence="8">
    <location>
        <begin position="578"/>
        <end position="600"/>
    </location>
</feature>
<dbReference type="Proteomes" id="UP001219567">
    <property type="component" value="Chromosome 1"/>
</dbReference>
<feature type="transmembrane region" description="Helical" evidence="8">
    <location>
        <begin position="521"/>
        <end position="543"/>
    </location>
</feature>
<evidence type="ECO:0000256" key="1">
    <source>
        <dbReference type="ARBA" id="ARBA00004141"/>
    </source>
</evidence>
<protein>
    <submittedName>
        <fullName evidence="9">Uncharacterized protein</fullName>
    </submittedName>
</protein>
<evidence type="ECO:0000256" key="4">
    <source>
        <dbReference type="ARBA" id="ARBA00022692"/>
    </source>
</evidence>
<sequence length="657" mass="72580">MPVETVYDTGMVGAMAADHDIYEHHLHEAGKTEVTPPAVSHMTDGRKVDEDVVDWHFPSEEELNTLRRVPEKINFPTFAIGICEFAERFSYYGATQVYNNFIKNSRPVDPATGSVVRSGASPGGNSDINPGALGMGSRASTGLITFNSFWCYVTPLFAAYIADTYWGRFKTICWGVVIAELGHILLVISGLPGVISNNEGAKACFIIALIVMGTGTGVFKASCAVLVAEQMKIKEQTVITLKSGESVIVDPALTTARIYIWYYMMINLGSLAGQLGMIYAEKNHGYWLAFLLPTLVFLLPFPVLWFGRNYYKSVPPQGSILSTAGRAWSRAIKNAWSWNPIQFAKNCQSKQYWDAARPSMVQGEKPKWMTYTDSWVDELNLGVKACSIFVYLPLYWLCYNQITGPLLTQAEQMDLNGSPNELVSQLDPIFCIVFCLLFNLAIYPAIDRYRIKFTPIKRITLGFFFASAAMIWAAVLQHYIYMKNPCGKHVGDDITMTVNGQDVDCSSTHASINVWAQAGPYVFVAISEMFASVVSMEVAMVMAPKNMRSIVMAIGTFTTAVAAAIGEAFVALSANPLFVVNYGVFAGLSFVGAILFWLTFYKIDRRPDDLVAFNIRDGQKEVIASRSENFLGDMQAPDHTEDASNQTSHPVEKPSAA</sequence>
<keyword evidence="5 8" id="KW-1133">Transmembrane helix</keyword>
<evidence type="ECO:0000256" key="7">
    <source>
        <dbReference type="SAM" id="MobiDB-lite"/>
    </source>
</evidence>
<dbReference type="GO" id="GO:0005886">
    <property type="term" value="C:plasma membrane"/>
    <property type="evidence" value="ECO:0007669"/>
    <property type="project" value="UniProtKB-ARBA"/>
</dbReference>
<keyword evidence="10" id="KW-1185">Reference proteome</keyword>
<feature type="transmembrane region" description="Helical" evidence="8">
    <location>
        <begin position="143"/>
        <end position="162"/>
    </location>
</feature>
<feature type="region of interest" description="Disordered" evidence="7">
    <location>
        <begin position="632"/>
        <end position="657"/>
    </location>
</feature>
<evidence type="ECO:0000313" key="10">
    <source>
        <dbReference type="Proteomes" id="UP001219567"/>
    </source>
</evidence>
<dbReference type="InterPro" id="IPR018456">
    <property type="entry name" value="PTR2_symporter_CS"/>
</dbReference>
<proteinExistence type="inferred from homology"/>
<feature type="transmembrane region" description="Helical" evidence="8">
    <location>
        <begin position="205"/>
        <end position="228"/>
    </location>
</feature>
<evidence type="ECO:0000256" key="8">
    <source>
        <dbReference type="SAM" id="Phobius"/>
    </source>
</evidence>
<feature type="transmembrane region" description="Helical" evidence="8">
    <location>
        <begin position="381"/>
        <end position="402"/>
    </location>
</feature>
<evidence type="ECO:0000313" key="9">
    <source>
        <dbReference type="EMBL" id="WFC97887.1"/>
    </source>
</evidence>
<feature type="transmembrane region" description="Helical" evidence="8">
    <location>
        <begin position="260"/>
        <end position="280"/>
    </location>
</feature>
<dbReference type="PANTHER" id="PTHR11654">
    <property type="entry name" value="OLIGOPEPTIDE TRANSPORTER-RELATED"/>
    <property type="match status" value="1"/>
</dbReference>
<keyword evidence="3" id="KW-0813">Transport</keyword>
<dbReference type="InterPro" id="IPR000109">
    <property type="entry name" value="POT_fam"/>
</dbReference>
<feature type="transmembrane region" description="Helical" evidence="8">
    <location>
        <begin position="174"/>
        <end position="193"/>
    </location>
</feature>
<feature type="transmembrane region" description="Helical" evidence="8">
    <location>
        <begin position="422"/>
        <end position="446"/>
    </location>
</feature>
<gene>
    <name evidence="9" type="ORF">MYAM1_000608</name>
</gene>
<comment type="subcellular location">
    <subcellularLocation>
        <location evidence="1">Membrane</location>
        <topology evidence="1">Multi-pass membrane protein</topology>
    </subcellularLocation>
</comment>
<organism evidence="9 10">
    <name type="scientific">Malassezia yamatoensis</name>
    <dbReference type="NCBI Taxonomy" id="253288"/>
    <lineage>
        <taxon>Eukaryota</taxon>
        <taxon>Fungi</taxon>
        <taxon>Dikarya</taxon>
        <taxon>Basidiomycota</taxon>
        <taxon>Ustilaginomycotina</taxon>
        <taxon>Malasseziomycetes</taxon>
        <taxon>Malasseziales</taxon>
        <taxon>Malasseziaceae</taxon>
        <taxon>Malassezia</taxon>
    </lineage>
</organism>
<evidence type="ECO:0000256" key="5">
    <source>
        <dbReference type="ARBA" id="ARBA00022989"/>
    </source>
</evidence>
<keyword evidence="4 8" id="KW-0812">Transmembrane</keyword>
<feature type="transmembrane region" description="Helical" evidence="8">
    <location>
        <begin position="458"/>
        <end position="480"/>
    </location>
</feature>
<dbReference type="InterPro" id="IPR036259">
    <property type="entry name" value="MFS_trans_sf"/>
</dbReference>
<accession>A0AAJ6CF32</accession>
<reference evidence="9 10" key="1">
    <citation type="submission" date="2023-03" db="EMBL/GenBank/DDBJ databases">
        <title>Mating type loci evolution in Malassezia.</title>
        <authorList>
            <person name="Coelho M.A."/>
        </authorList>
    </citation>
    <scope>NUCLEOTIDE SEQUENCE [LARGE SCALE GENOMIC DNA]</scope>
    <source>
        <strain evidence="9 10">CBS 9725</strain>
    </source>
</reference>
<dbReference type="PROSITE" id="PS01022">
    <property type="entry name" value="PTR2_1"/>
    <property type="match status" value="1"/>
</dbReference>
<dbReference type="Gene3D" id="1.20.1250.20">
    <property type="entry name" value="MFS general substrate transporter like domains"/>
    <property type="match status" value="1"/>
</dbReference>
<feature type="transmembrane region" description="Helical" evidence="8">
    <location>
        <begin position="550"/>
        <end position="572"/>
    </location>
</feature>
<evidence type="ECO:0000256" key="2">
    <source>
        <dbReference type="ARBA" id="ARBA00005982"/>
    </source>
</evidence>
<dbReference type="GO" id="GO:0071916">
    <property type="term" value="F:dipeptide transmembrane transporter activity"/>
    <property type="evidence" value="ECO:0007669"/>
    <property type="project" value="UniProtKB-ARBA"/>
</dbReference>
<name>A0AAJ6CF32_9BASI</name>
<dbReference type="AlphaFoldDB" id="A0AAJ6CF32"/>
<dbReference type="SUPFAM" id="SSF103473">
    <property type="entry name" value="MFS general substrate transporter"/>
    <property type="match status" value="1"/>
</dbReference>
<evidence type="ECO:0000256" key="6">
    <source>
        <dbReference type="ARBA" id="ARBA00023136"/>
    </source>
</evidence>
<dbReference type="FunFam" id="1.20.1250.20:FF:000085">
    <property type="entry name" value="MFS peptide transporter Ptr2"/>
    <property type="match status" value="1"/>
</dbReference>
<feature type="transmembrane region" description="Helical" evidence="8">
    <location>
        <begin position="286"/>
        <end position="307"/>
    </location>
</feature>
<dbReference type="EMBL" id="CP119943">
    <property type="protein sequence ID" value="WFC97887.1"/>
    <property type="molecule type" value="Genomic_DNA"/>
</dbReference>
<evidence type="ECO:0000256" key="3">
    <source>
        <dbReference type="ARBA" id="ARBA00022448"/>
    </source>
</evidence>
<keyword evidence="6 8" id="KW-0472">Membrane</keyword>